<dbReference type="Proteomes" id="UP000031036">
    <property type="component" value="Unassembled WGS sequence"/>
</dbReference>
<accession>A0A0B2V2J1</accession>
<organism evidence="1 2">
    <name type="scientific">Toxocara canis</name>
    <name type="common">Canine roundworm</name>
    <dbReference type="NCBI Taxonomy" id="6265"/>
    <lineage>
        <taxon>Eukaryota</taxon>
        <taxon>Metazoa</taxon>
        <taxon>Ecdysozoa</taxon>
        <taxon>Nematoda</taxon>
        <taxon>Chromadorea</taxon>
        <taxon>Rhabditida</taxon>
        <taxon>Spirurina</taxon>
        <taxon>Ascaridomorpha</taxon>
        <taxon>Ascaridoidea</taxon>
        <taxon>Toxocaridae</taxon>
        <taxon>Toxocara</taxon>
    </lineage>
</organism>
<evidence type="ECO:0000313" key="1">
    <source>
        <dbReference type="EMBL" id="KHN75230.1"/>
    </source>
</evidence>
<gene>
    <name evidence="1" type="ORF">Tcan_10430</name>
</gene>
<name>A0A0B2V2J1_TOXCA</name>
<proteinExistence type="predicted"/>
<reference evidence="1 2" key="1">
    <citation type="submission" date="2014-11" db="EMBL/GenBank/DDBJ databases">
        <title>Genetic blueprint of the zoonotic pathogen Toxocara canis.</title>
        <authorList>
            <person name="Zhu X.-Q."/>
            <person name="Korhonen P.K."/>
            <person name="Cai H."/>
            <person name="Young N.D."/>
            <person name="Nejsum P."/>
            <person name="von Samson-Himmelstjerna G."/>
            <person name="Boag P.R."/>
            <person name="Tan P."/>
            <person name="Li Q."/>
            <person name="Min J."/>
            <person name="Yang Y."/>
            <person name="Wang X."/>
            <person name="Fang X."/>
            <person name="Hall R.S."/>
            <person name="Hofmann A."/>
            <person name="Sternberg P.W."/>
            <person name="Jex A.R."/>
            <person name="Gasser R.B."/>
        </authorList>
    </citation>
    <scope>NUCLEOTIDE SEQUENCE [LARGE SCALE GENOMIC DNA]</scope>
    <source>
        <strain evidence="1">PN_DK_2014</strain>
    </source>
</reference>
<comment type="caution">
    <text evidence="1">The sequence shown here is derived from an EMBL/GenBank/DDBJ whole genome shotgun (WGS) entry which is preliminary data.</text>
</comment>
<sequence length="99" mass="11305">MGHKGMPRPPTRFAYLGTTPRQCRHCHMRSAFSASGSFVYYFICRRERTMMLTGGDIFVSRVVHERLLMLIVCAHASVRAYTQPSSAFEVVSRLSFPMD</sequence>
<keyword evidence="2" id="KW-1185">Reference proteome</keyword>
<dbReference type="AlphaFoldDB" id="A0A0B2V2J1"/>
<evidence type="ECO:0000313" key="2">
    <source>
        <dbReference type="Proteomes" id="UP000031036"/>
    </source>
</evidence>
<protein>
    <submittedName>
        <fullName evidence="1">Uncharacterized protein</fullName>
    </submittedName>
</protein>
<dbReference type="EMBL" id="JPKZ01002768">
    <property type="protein sequence ID" value="KHN75230.1"/>
    <property type="molecule type" value="Genomic_DNA"/>
</dbReference>